<proteinExistence type="inferred from homology"/>
<keyword evidence="7" id="KW-1185">Reference proteome</keyword>
<dbReference type="NCBIfam" id="TIGR02100">
    <property type="entry name" value="glgX_debranch"/>
    <property type="match status" value="1"/>
</dbReference>
<dbReference type="SUPFAM" id="SSF51445">
    <property type="entry name" value="(Trans)glycosidases"/>
    <property type="match status" value="1"/>
</dbReference>
<dbReference type="InterPro" id="IPR006047">
    <property type="entry name" value="GH13_cat_dom"/>
</dbReference>
<sequence>MTVSIRSGRPYPLGAQFDGDGVNFAIFSANATRVDVCLFEPLTGFEHIRLTLPECTDEVFHGYVSGIGIGTAYGFRVHGPYDPEHGHRFNPHKLVIDPYAKVLTGRLRANDLMAGYQPVTLDDASFDTRDSARVVPKALVTDSKVPPCVSFRPARPWRDTIIYEAHVRGLTMQMPRLPRAKAGTYEGIGAPETIEHLVKLGITAIELMPIQAFLDDGFLTRKGLVNYWGYSPLCYFAPEPRYDHGARDVSVVDRVRDMVRALHEAGIEVLLDVVYNHTGEVDQFGPTLSFRGIDNASYYRLNPDRPRWYINDTGTGNTLNAGHPRVTQMILDSLRYWVEAIGVDGFRFDLATSVGREPHGFDPEGRFLTALRQDPLLSTVKLIAEPWDIGPGGYQLGNFPPGFSEWNDRFRDTVRAFWRGDEQVAPELAARLLGSPDRFDRSNRRPSASINFVTAHDGFTLKDLVSYAAKHNEANLEDNRDGHSDNHSANYGAEGASTDPAVIATRKRQMRNMLATLLLAQGTPMLLAGDELANSQSGNNNAYCQDNPVGWVGWNQGDDAELADFVAYVVRLRQSHPVFRQTRFLHGRPRPQDKLSDVEWIAVSGRPMTGSDWNSHECKAFGVLLRDSALPHAEADGDAVYLMLNAHRANRRFHLPPTREGHSWKPILSSDMPTGRPAAATPRRAWQAVEVPGRTFLAFVEVRA</sequence>
<dbReference type="CDD" id="cd02856">
    <property type="entry name" value="E_set_GDE_Isoamylase_N"/>
    <property type="match status" value="1"/>
</dbReference>
<organism evidence="6 7">
    <name type="scientific">Pleomorphomonas diazotrophica</name>
    <dbReference type="NCBI Taxonomy" id="1166257"/>
    <lineage>
        <taxon>Bacteria</taxon>
        <taxon>Pseudomonadati</taxon>
        <taxon>Pseudomonadota</taxon>
        <taxon>Alphaproteobacteria</taxon>
        <taxon>Hyphomicrobiales</taxon>
        <taxon>Pleomorphomonadaceae</taxon>
        <taxon>Pleomorphomonas</taxon>
    </lineage>
</organism>
<dbReference type="GO" id="GO:0004135">
    <property type="term" value="F:amylo-alpha-1,6-glucosidase activity"/>
    <property type="evidence" value="ECO:0007669"/>
    <property type="project" value="InterPro"/>
</dbReference>
<name>A0A1I4UAX4_9HYPH</name>
<evidence type="ECO:0000313" key="6">
    <source>
        <dbReference type="EMBL" id="PKR91284.1"/>
    </source>
</evidence>
<dbReference type="Proteomes" id="UP000233491">
    <property type="component" value="Unassembled WGS sequence"/>
</dbReference>
<evidence type="ECO:0000256" key="3">
    <source>
        <dbReference type="ARBA" id="ARBA00023295"/>
    </source>
</evidence>
<dbReference type="Pfam" id="PF00128">
    <property type="entry name" value="Alpha-amylase"/>
    <property type="match status" value="1"/>
</dbReference>
<dbReference type="RefSeq" id="WP_101287048.1">
    <property type="nucleotide sequence ID" value="NZ_FOUQ01000007.1"/>
</dbReference>
<dbReference type="AlphaFoldDB" id="A0A1I4UAX4"/>
<dbReference type="InterPro" id="IPR013783">
    <property type="entry name" value="Ig-like_fold"/>
</dbReference>
<dbReference type="OrthoDB" id="3236218at2"/>
<dbReference type="SMART" id="SM00642">
    <property type="entry name" value="Aamy"/>
    <property type="match status" value="1"/>
</dbReference>
<dbReference type="InterPro" id="IPR011837">
    <property type="entry name" value="Glycogen_debranch_GlgX"/>
</dbReference>
<dbReference type="Gene3D" id="2.60.40.10">
    <property type="entry name" value="Immunoglobulins"/>
    <property type="match status" value="1"/>
</dbReference>
<comment type="similarity">
    <text evidence="1">Belongs to the glycosyl hydrolase 13 family.</text>
</comment>
<reference evidence="6 7" key="1">
    <citation type="submission" date="2017-12" db="EMBL/GenBank/DDBJ databases">
        <title>Anaerobic carbon monoxide metabolism by Pleomorphomonas carboxyditropha sp. nov., a new mesophilic hydrogenogenic carboxidotroph.</title>
        <authorList>
            <person name="Esquivel-Elizondo S."/>
            <person name="Krajmalnik-Brown R."/>
        </authorList>
    </citation>
    <scope>NUCLEOTIDE SEQUENCE [LARGE SCALE GENOMIC DNA]</scope>
    <source>
        <strain evidence="6 7">R5-392</strain>
    </source>
</reference>
<keyword evidence="2" id="KW-0378">Hydrolase</keyword>
<feature type="compositionally biased region" description="Basic and acidic residues" evidence="4">
    <location>
        <begin position="475"/>
        <end position="486"/>
    </location>
</feature>
<evidence type="ECO:0000256" key="1">
    <source>
        <dbReference type="ARBA" id="ARBA00008061"/>
    </source>
</evidence>
<comment type="caution">
    <text evidence="6">The sequence shown here is derived from an EMBL/GenBank/DDBJ whole genome shotgun (WGS) entry which is preliminary data.</text>
</comment>
<dbReference type="InterPro" id="IPR013780">
    <property type="entry name" value="Glyco_hydro_b"/>
</dbReference>
<dbReference type="InterPro" id="IPR004193">
    <property type="entry name" value="Glyco_hydro_13_N"/>
</dbReference>
<accession>A0A1I4UAX4</accession>
<evidence type="ECO:0000256" key="2">
    <source>
        <dbReference type="ARBA" id="ARBA00022801"/>
    </source>
</evidence>
<dbReference type="SUPFAM" id="SSF81296">
    <property type="entry name" value="E set domains"/>
    <property type="match status" value="1"/>
</dbReference>
<keyword evidence="3" id="KW-0326">Glycosidase</keyword>
<dbReference type="Gene3D" id="3.20.20.80">
    <property type="entry name" value="Glycosidases"/>
    <property type="match status" value="1"/>
</dbReference>
<dbReference type="GO" id="GO:0005980">
    <property type="term" value="P:glycogen catabolic process"/>
    <property type="evidence" value="ECO:0007669"/>
    <property type="project" value="InterPro"/>
</dbReference>
<dbReference type="InterPro" id="IPR017853">
    <property type="entry name" value="GH"/>
</dbReference>
<dbReference type="InterPro" id="IPR044505">
    <property type="entry name" value="GlgX_Isoamylase_N_E_set"/>
</dbReference>
<gene>
    <name evidence="6" type="primary">glgX</name>
    <name evidence="6" type="ORF">CXZ10_00800</name>
</gene>
<dbReference type="Pfam" id="PF02922">
    <property type="entry name" value="CBM_48"/>
    <property type="match status" value="1"/>
</dbReference>
<dbReference type="EMBL" id="PJNW01000001">
    <property type="protein sequence ID" value="PKR91284.1"/>
    <property type="molecule type" value="Genomic_DNA"/>
</dbReference>
<dbReference type="PANTHER" id="PTHR43002">
    <property type="entry name" value="GLYCOGEN DEBRANCHING ENZYME"/>
    <property type="match status" value="1"/>
</dbReference>
<evidence type="ECO:0000256" key="4">
    <source>
        <dbReference type="SAM" id="MobiDB-lite"/>
    </source>
</evidence>
<evidence type="ECO:0000259" key="5">
    <source>
        <dbReference type="SMART" id="SM00642"/>
    </source>
</evidence>
<evidence type="ECO:0000313" key="7">
    <source>
        <dbReference type="Proteomes" id="UP000233491"/>
    </source>
</evidence>
<dbReference type="SUPFAM" id="SSF51011">
    <property type="entry name" value="Glycosyl hydrolase domain"/>
    <property type="match status" value="1"/>
</dbReference>
<dbReference type="InterPro" id="IPR014756">
    <property type="entry name" value="Ig_E-set"/>
</dbReference>
<dbReference type="CDD" id="cd11326">
    <property type="entry name" value="AmyAc_Glg_debranch"/>
    <property type="match status" value="1"/>
</dbReference>
<protein>
    <submittedName>
        <fullName evidence="6">Glycogen debranching enzyme GlgX</fullName>
    </submittedName>
</protein>
<feature type="domain" description="Glycosyl hydrolase family 13 catalytic" evidence="5">
    <location>
        <begin position="160"/>
        <end position="573"/>
    </location>
</feature>
<dbReference type="Gene3D" id="2.60.40.1180">
    <property type="entry name" value="Golgi alpha-mannosidase II"/>
    <property type="match status" value="1"/>
</dbReference>
<feature type="region of interest" description="Disordered" evidence="4">
    <location>
        <begin position="475"/>
        <end position="495"/>
    </location>
</feature>